<proteinExistence type="predicted"/>
<evidence type="ECO:0008006" key="4">
    <source>
        <dbReference type="Google" id="ProtNLM"/>
    </source>
</evidence>
<comment type="caution">
    <text evidence="2">The sequence shown here is derived from an EMBL/GenBank/DDBJ whole genome shotgun (WGS) entry which is preliminary data.</text>
</comment>
<dbReference type="Proteomes" id="UP000269438">
    <property type="component" value="Unassembled WGS sequence"/>
</dbReference>
<keyword evidence="1" id="KW-0812">Transmembrane</keyword>
<keyword evidence="1" id="KW-1133">Transmembrane helix</keyword>
<dbReference type="EMBL" id="RCUY01000015">
    <property type="protein sequence ID" value="RLP79212.1"/>
    <property type="molecule type" value="Genomic_DNA"/>
</dbReference>
<gene>
    <name evidence="2" type="ORF">D9V34_15520</name>
</gene>
<feature type="transmembrane region" description="Helical" evidence="1">
    <location>
        <begin position="35"/>
        <end position="56"/>
    </location>
</feature>
<organism evidence="2 3">
    <name type="scientific">Mycetocola lacteus</name>
    <dbReference type="NCBI Taxonomy" id="76637"/>
    <lineage>
        <taxon>Bacteria</taxon>
        <taxon>Bacillati</taxon>
        <taxon>Actinomycetota</taxon>
        <taxon>Actinomycetes</taxon>
        <taxon>Micrococcales</taxon>
        <taxon>Microbacteriaceae</taxon>
        <taxon>Mycetocola</taxon>
    </lineage>
</organism>
<reference evidence="2 3" key="1">
    <citation type="submission" date="2018-10" db="EMBL/GenBank/DDBJ databases">
        <authorList>
            <person name="Li J."/>
        </authorList>
    </citation>
    <scope>NUCLEOTIDE SEQUENCE [LARGE SCALE GENOMIC DNA]</scope>
    <source>
        <strain evidence="2 3">JCM 11654</strain>
    </source>
</reference>
<feature type="transmembrane region" description="Helical" evidence="1">
    <location>
        <begin position="147"/>
        <end position="165"/>
    </location>
</feature>
<feature type="transmembrane region" description="Helical" evidence="1">
    <location>
        <begin position="113"/>
        <end position="135"/>
    </location>
</feature>
<protein>
    <recommendedName>
        <fullName evidence="4">DUF2975 domain-containing protein</fullName>
    </recommendedName>
</protein>
<evidence type="ECO:0000313" key="3">
    <source>
        <dbReference type="Proteomes" id="UP000269438"/>
    </source>
</evidence>
<feature type="transmembrane region" description="Helical" evidence="1">
    <location>
        <begin position="211"/>
        <end position="231"/>
    </location>
</feature>
<sequence length="248" mass="26519">MLVVLMVVFSRSSRTAPLGDLEGSEYTRLRWTRNLAAIFAVVWGLGSLVQAAQMLWAPAIDLTLPVRSIWPKIPAGVEVNQTTATVLDGTISQVVATVEGLNLGTRALLAGEVLLLASMAVVALIGVAQICAGLVRGEAFHTRIASWLRTTAWVFLAAGIGSQIAGQSGRNLASAQAFDVHSGSWPDSLPFESFEDIPGIFRPGFGFSLEFWPIGVWLVLMALATAFRVGSRLSASNRRLKSEVEGLV</sequence>
<evidence type="ECO:0000313" key="2">
    <source>
        <dbReference type="EMBL" id="RLP79212.1"/>
    </source>
</evidence>
<dbReference type="AlphaFoldDB" id="A0A3L7AIG8"/>
<accession>A0A3L7AIG8</accession>
<evidence type="ECO:0000256" key="1">
    <source>
        <dbReference type="SAM" id="Phobius"/>
    </source>
</evidence>
<name>A0A3L7AIG8_9MICO</name>
<keyword evidence="3" id="KW-1185">Reference proteome</keyword>
<keyword evidence="1" id="KW-0472">Membrane</keyword>